<organism evidence="2 3">
    <name type="scientific">Christiangramia gaetbulicola</name>
    <dbReference type="NCBI Taxonomy" id="703340"/>
    <lineage>
        <taxon>Bacteria</taxon>
        <taxon>Pseudomonadati</taxon>
        <taxon>Bacteroidota</taxon>
        <taxon>Flavobacteriia</taxon>
        <taxon>Flavobacteriales</taxon>
        <taxon>Flavobacteriaceae</taxon>
        <taxon>Christiangramia</taxon>
    </lineage>
</organism>
<feature type="signal peptide" evidence="1">
    <location>
        <begin position="1"/>
        <end position="27"/>
    </location>
</feature>
<keyword evidence="1" id="KW-0732">Signal</keyword>
<sequence>MKIKKSSFFSLFLLQVIFLTSATNAFAFTKVTPDLDSRQGEFLRTEQNTKAVIFEETVAEGNFRSSQENENDFFPQYLDLRFTEFESQVSSEEKVASTFQPNKRNLLKTQIFPFHFFW</sequence>
<dbReference type="RefSeq" id="WP_108171005.1">
    <property type="nucleotide sequence ID" value="NZ_QBKQ01000001.1"/>
</dbReference>
<comment type="caution">
    <text evidence="2">The sequence shown here is derived from an EMBL/GenBank/DDBJ whole genome shotgun (WGS) entry which is preliminary data.</text>
</comment>
<gene>
    <name evidence="2" type="ORF">C8P64_1101</name>
</gene>
<accession>A0A2T6AMR5</accession>
<proteinExistence type="predicted"/>
<dbReference type="AlphaFoldDB" id="A0A2T6AMR5"/>
<protein>
    <submittedName>
        <fullName evidence="2">Uncharacterized protein</fullName>
    </submittedName>
</protein>
<evidence type="ECO:0000313" key="3">
    <source>
        <dbReference type="Proteomes" id="UP000244174"/>
    </source>
</evidence>
<name>A0A2T6AMR5_9FLAO</name>
<dbReference type="Proteomes" id="UP000244174">
    <property type="component" value="Unassembled WGS sequence"/>
</dbReference>
<dbReference type="EMBL" id="QBKQ01000001">
    <property type="protein sequence ID" value="PTX45111.1"/>
    <property type="molecule type" value="Genomic_DNA"/>
</dbReference>
<reference evidence="2 3" key="1">
    <citation type="submission" date="2018-04" db="EMBL/GenBank/DDBJ databases">
        <title>Genomic Encyclopedia of Archaeal and Bacterial Type Strains, Phase II (KMG-II): from individual species to whole genera.</title>
        <authorList>
            <person name="Goeker M."/>
        </authorList>
    </citation>
    <scope>NUCLEOTIDE SEQUENCE [LARGE SCALE GENOMIC DNA]</scope>
    <source>
        <strain evidence="2 3">DSM 23082</strain>
    </source>
</reference>
<evidence type="ECO:0000313" key="2">
    <source>
        <dbReference type="EMBL" id="PTX45111.1"/>
    </source>
</evidence>
<keyword evidence="3" id="KW-1185">Reference proteome</keyword>
<feature type="chain" id="PRO_5015712580" evidence="1">
    <location>
        <begin position="28"/>
        <end position="118"/>
    </location>
</feature>
<evidence type="ECO:0000256" key="1">
    <source>
        <dbReference type="SAM" id="SignalP"/>
    </source>
</evidence>
<dbReference type="OrthoDB" id="1443226at2"/>